<evidence type="ECO:0000313" key="2">
    <source>
        <dbReference type="EMBL" id="KAG0546854.1"/>
    </source>
</evidence>
<gene>
    <name evidence="2" type="ORF">BDA96_01G029800</name>
</gene>
<dbReference type="AlphaFoldDB" id="A0A921RUM3"/>
<dbReference type="OMA" id="QFHAARI"/>
<dbReference type="PANTHER" id="PTHR33872:SF8">
    <property type="match status" value="1"/>
</dbReference>
<reference evidence="2" key="2">
    <citation type="submission" date="2020-10" db="EMBL/GenBank/DDBJ databases">
        <authorList>
            <person name="Cooper E.A."/>
            <person name="Brenton Z.W."/>
            <person name="Flinn B.S."/>
            <person name="Jenkins J."/>
            <person name="Shu S."/>
            <person name="Flowers D."/>
            <person name="Luo F."/>
            <person name="Wang Y."/>
            <person name="Xia P."/>
            <person name="Barry K."/>
            <person name="Daum C."/>
            <person name="Lipzen A."/>
            <person name="Yoshinaga Y."/>
            <person name="Schmutz J."/>
            <person name="Saski C."/>
            <person name="Vermerris W."/>
            <person name="Kresovich S."/>
        </authorList>
    </citation>
    <scope>NUCLEOTIDE SEQUENCE</scope>
</reference>
<dbReference type="Gramene" id="EER90597">
    <property type="protein sequence ID" value="EER90597"/>
    <property type="gene ID" value="SORBI_3001G028600"/>
</dbReference>
<organism evidence="2 3">
    <name type="scientific">Sorghum bicolor</name>
    <name type="common">Sorghum</name>
    <name type="synonym">Sorghum vulgare</name>
    <dbReference type="NCBI Taxonomy" id="4558"/>
    <lineage>
        <taxon>Eukaryota</taxon>
        <taxon>Viridiplantae</taxon>
        <taxon>Streptophyta</taxon>
        <taxon>Embryophyta</taxon>
        <taxon>Tracheophyta</taxon>
        <taxon>Spermatophyta</taxon>
        <taxon>Magnoliopsida</taxon>
        <taxon>Liliopsida</taxon>
        <taxon>Poales</taxon>
        <taxon>Poaceae</taxon>
        <taxon>PACMAD clade</taxon>
        <taxon>Panicoideae</taxon>
        <taxon>Andropogonodae</taxon>
        <taxon>Andropogoneae</taxon>
        <taxon>Sorghinae</taxon>
        <taxon>Sorghum</taxon>
    </lineage>
</organism>
<dbReference type="PANTHER" id="PTHR33872">
    <property type="entry name" value="DNA POLYMERASE EPSILON CATALYTIC SUBUNIT A"/>
    <property type="match status" value="1"/>
</dbReference>
<dbReference type="KEGG" id="sbi:8080213"/>
<dbReference type="OrthoDB" id="1858881at2759"/>
<reference evidence="2" key="1">
    <citation type="journal article" date="2019" name="BMC Genomics">
        <title>A new reference genome for Sorghum bicolor reveals high levels of sequence similarity between sweet and grain genotypes: implications for the genetics of sugar metabolism.</title>
        <authorList>
            <person name="Cooper E.A."/>
            <person name="Brenton Z.W."/>
            <person name="Flinn B.S."/>
            <person name="Jenkins J."/>
            <person name="Shu S."/>
            <person name="Flowers D."/>
            <person name="Luo F."/>
            <person name="Wang Y."/>
            <person name="Xia P."/>
            <person name="Barry K."/>
            <person name="Daum C."/>
            <person name="Lipzen A."/>
            <person name="Yoshinaga Y."/>
            <person name="Schmutz J."/>
            <person name="Saski C."/>
            <person name="Vermerris W."/>
            <person name="Kresovich S."/>
        </authorList>
    </citation>
    <scope>NUCLEOTIDE SEQUENCE</scope>
</reference>
<protein>
    <submittedName>
        <fullName evidence="2">Uncharacterized protein</fullName>
    </submittedName>
</protein>
<proteinExistence type="predicted"/>
<evidence type="ECO:0000256" key="1">
    <source>
        <dbReference type="SAM" id="MobiDB-lite"/>
    </source>
</evidence>
<feature type="region of interest" description="Disordered" evidence="1">
    <location>
        <begin position="34"/>
        <end position="62"/>
    </location>
</feature>
<accession>A0A921RUM3</accession>
<dbReference type="EMBL" id="CM027680">
    <property type="protein sequence ID" value="KAG0546854.1"/>
    <property type="molecule type" value="Genomic_DNA"/>
</dbReference>
<sequence length="190" mass="20454">MGSLMSGWSSSVLSDKEVRLMRNRSLTKDEVAAFWRRQQQQGRPAAPEPNAGSPGAEILVPHAANKRQLEATRSLPPLLAGRGATRSNDDDLTCCAAYGRYGAGDQQLVSSRSEPPSPAATARGEGFFLPVPENAAAADSSGMSRGWWTRSSWAFLNEPPPTREEVVLGRAQRSFACDQFHAARIVTGNA</sequence>
<dbReference type="Proteomes" id="UP000807115">
    <property type="component" value="Chromosome 1"/>
</dbReference>
<evidence type="ECO:0000313" key="3">
    <source>
        <dbReference type="Proteomes" id="UP000807115"/>
    </source>
</evidence>
<comment type="caution">
    <text evidence="2">The sequence shown here is derived from an EMBL/GenBank/DDBJ whole genome shotgun (WGS) entry which is preliminary data.</text>
</comment>
<name>A0A921RUM3_SORBI</name>